<keyword evidence="3" id="KW-1185">Reference proteome</keyword>
<protein>
    <submittedName>
        <fullName evidence="2">Uncharacterized protein</fullName>
    </submittedName>
</protein>
<feature type="region of interest" description="Disordered" evidence="1">
    <location>
        <begin position="1"/>
        <end position="28"/>
    </location>
</feature>
<reference evidence="2 3" key="1">
    <citation type="submission" date="2019-05" db="EMBL/GenBank/DDBJ databases">
        <title>Another draft genome of Portunus trituberculatus and its Hox gene families provides insights of decapod evolution.</title>
        <authorList>
            <person name="Jeong J.-H."/>
            <person name="Song I."/>
            <person name="Kim S."/>
            <person name="Choi T."/>
            <person name="Kim D."/>
            <person name="Ryu S."/>
            <person name="Kim W."/>
        </authorList>
    </citation>
    <scope>NUCLEOTIDE SEQUENCE [LARGE SCALE GENOMIC DNA]</scope>
    <source>
        <tissue evidence="2">Muscle</tissue>
    </source>
</reference>
<comment type="caution">
    <text evidence="2">The sequence shown here is derived from an EMBL/GenBank/DDBJ whole genome shotgun (WGS) entry which is preliminary data.</text>
</comment>
<dbReference type="AlphaFoldDB" id="A0A5B7J5I4"/>
<dbReference type="Proteomes" id="UP000324222">
    <property type="component" value="Unassembled WGS sequence"/>
</dbReference>
<gene>
    <name evidence="2" type="ORF">E2C01_088208</name>
</gene>
<name>A0A5B7J5I4_PORTR</name>
<sequence>MWSEEVDEESRGDEAADKEDGEEPHDRATHEAAALLPEGHHVRVRGVNIHRHHVTASRHAAASASAAAGVEAGGAKWRLYGRGMSSERWSQGTEMKHSGLANNGANAELSVTWWLGITRT</sequence>
<accession>A0A5B7J5I4</accession>
<proteinExistence type="predicted"/>
<evidence type="ECO:0000313" key="2">
    <source>
        <dbReference type="EMBL" id="MPC93091.1"/>
    </source>
</evidence>
<dbReference type="EMBL" id="VSRR010093565">
    <property type="protein sequence ID" value="MPC93091.1"/>
    <property type="molecule type" value="Genomic_DNA"/>
</dbReference>
<feature type="compositionally biased region" description="Acidic residues" evidence="1">
    <location>
        <begin position="1"/>
        <end position="23"/>
    </location>
</feature>
<evidence type="ECO:0000313" key="3">
    <source>
        <dbReference type="Proteomes" id="UP000324222"/>
    </source>
</evidence>
<organism evidence="2 3">
    <name type="scientific">Portunus trituberculatus</name>
    <name type="common">Swimming crab</name>
    <name type="synonym">Neptunus trituberculatus</name>
    <dbReference type="NCBI Taxonomy" id="210409"/>
    <lineage>
        <taxon>Eukaryota</taxon>
        <taxon>Metazoa</taxon>
        <taxon>Ecdysozoa</taxon>
        <taxon>Arthropoda</taxon>
        <taxon>Crustacea</taxon>
        <taxon>Multicrustacea</taxon>
        <taxon>Malacostraca</taxon>
        <taxon>Eumalacostraca</taxon>
        <taxon>Eucarida</taxon>
        <taxon>Decapoda</taxon>
        <taxon>Pleocyemata</taxon>
        <taxon>Brachyura</taxon>
        <taxon>Eubrachyura</taxon>
        <taxon>Portunoidea</taxon>
        <taxon>Portunidae</taxon>
        <taxon>Portuninae</taxon>
        <taxon>Portunus</taxon>
    </lineage>
</organism>
<evidence type="ECO:0000256" key="1">
    <source>
        <dbReference type="SAM" id="MobiDB-lite"/>
    </source>
</evidence>